<evidence type="ECO:0000313" key="6">
    <source>
        <dbReference type="Proteomes" id="UP000824890"/>
    </source>
</evidence>
<feature type="domain" description="Mediator complex subunit 15 KIX" evidence="4">
    <location>
        <begin position="621"/>
        <end position="678"/>
    </location>
</feature>
<feature type="domain" description="Mediator complex subunit 15 KIX" evidence="4">
    <location>
        <begin position="503"/>
        <end position="580"/>
    </location>
</feature>
<feature type="domain" description="Mediator complex subunit 15 KIX" evidence="4">
    <location>
        <begin position="301"/>
        <end position="357"/>
    </location>
</feature>
<evidence type="ECO:0000313" key="5">
    <source>
        <dbReference type="EMBL" id="KAH0921607.1"/>
    </source>
</evidence>
<dbReference type="InterPro" id="IPR044661">
    <property type="entry name" value="MED15a/b/c-like"/>
</dbReference>
<sequence length="965" mass="107881">MRCYLMDNNNLTPSLSKGEPNGNTRKQLPCSGPEEIKELRRIASRFEERIFGCAANQMDYLGKISMKMLTMETTKLQSAACSSSSSSSLPLHLPITGVYYSLPLNPGSHQMTMEGPVKAEPAVNTCDWRTCLSPDSRKKNANKMSLLVATLNTALAANLSKKSIVARFFFLVQMGTCVDKGETAMDTHDWRAQLPSGGRQKVVNKIMEALHKYLRVSGPEEMNELRKIASRFEEKIFSDAVNLTDYLRKISIKMLPLDTKAPNAAGSSLPIPGGYNRLPLNPGCHQMTVEGPVEAEPVVNTGDWRTCLPPDSRKKNANKIKGTLKKHVPNCGKEGDIELKKIADSFEELIFNTAIDQQVLGLVIKVLILMAPSVNNGEPAMDANDWRTHLPFDSRQKIVNKIMATLMKHLPYSGPEGINELKRIAVRFEEKVFSSSVHQNDYLRKISMKMLTMETKSQNVAGSASSIPADSSNLAFDELNNLMINNGNVEPFLLNEEPAINSVDWRTQLPPGSRQNIVNKIMDTLKKHFPYSGPEGINELKRIAARFEEKIFSSAVHQTDYLRKISMKILTMETKAQNAAGFDSSILADSNNLTLDEIMNHLIKDNAEPSLLNVEPAINSGHWRIQLPPDSRQKNIDKLMETLKKHVSYSGQEGIEELRRIAISFEELIFNTALNQDTHLMGPSCPNGERAIDTLDWRTQLQSDARESIVNMITEALKKQHLPFSGPEGVNEHSKIASRFEDKVFNTAANLNDYLRKISLEVLTIENTVKNAADPAGKANVDVGSLMDNNSLRPSYLPNREPAVDTGDWRTQLPPATRRMIVNNITDTLVKHHSGTERSNERRGFAARLEENIFNSADHQIDYLRQISAKISLLAASNSLPLDLGHLGINRGDWRTQHPPGSRQKNVNKLLETLKKHVPYSGKEGIEELMRIAVSFEELIFNTARNQVDYLSKISLKMQNLEEAT</sequence>
<feature type="domain" description="Mediator complex subunit 15 KIX" evidence="4">
    <location>
        <begin position="187"/>
        <end position="267"/>
    </location>
</feature>
<dbReference type="Gene3D" id="1.10.246.20">
    <property type="entry name" value="Coactivator CBP, KIX domain"/>
    <property type="match status" value="8"/>
</dbReference>
<feature type="domain" description="Mediator complex subunit 15 KIX" evidence="4">
    <location>
        <begin position="806"/>
        <end position="872"/>
    </location>
</feature>
<dbReference type="PANTHER" id="PTHR33137">
    <property type="entry name" value="MEDIATOR OF RNA POLYMERASE II TRANSCRIPTION SUBUNIT 15A-RELATED"/>
    <property type="match status" value="1"/>
</dbReference>
<reference evidence="5 6" key="1">
    <citation type="submission" date="2021-05" db="EMBL/GenBank/DDBJ databases">
        <title>Genome Assembly of Synthetic Allotetraploid Brassica napus Reveals Homoeologous Exchanges between Subgenomes.</title>
        <authorList>
            <person name="Davis J.T."/>
        </authorList>
    </citation>
    <scope>NUCLEOTIDE SEQUENCE [LARGE SCALE GENOMIC DNA]</scope>
    <source>
        <strain evidence="6">cv. Da-Ae</strain>
        <tissue evidence="5">Seedling</tissue>
    </source>
</reference>
<comment type="caution">
    <text evidence="5">The sequence shown here is derived from an EMBL/GenBank/DDBJ whole genome shotgun (WGS) entry which is preliminary data.</text>
</comment>
<feature type="domain" description="Mediator complex subunit 15 KIX" evidence="4">
    <location>
        <begin position="892"/>
        <end position="963"/>
    </location>
</feature>
<protein>
    <recommendedName>
        <fullName evidence="4">Mediator complex subunit 15 KIX domain-containing protein</fullName>
    </recommendedName>
</protein>
<comment type="subcellular location">
    <subcellularLocation>
        <location evidence="1">Nucleus</location>
    </subcellularLocation>
</comment>
<gene>
    <name evidence="5" type="ORF">HID58_021625</name>
</gene>
<name>A0ABQ8CXU2_BRANA</name>
<evidence type="ECO:0000256" key="3">
    <source>
        <dbReference type="SAM" id="MobiDB-lite"/>
    </source>
</evidence>
<accession>A0ABQ8CXU2</accession>
<evidence type="ECO:0000259" key="4">
    <source>
        <dbReference type="Pfam" id="PF16987"/>
    </source>
</evidence>
<feature type="domain" description="Mediator complex subunit 15 KIX" evidence="4">
    <location>
        <begin position="26"/>
        <end position="80"/>
    </location>
</feature>
<feature type="compositionally biased region" description="Polar residues" evidence="3">
    <location>
        <begin position="7"/>
        <end position="26"/>
    </location>
</feature>
<proteinExistence type="predicted"/>
<dbReference type="PANTHER" id="PTHR33137:SF4">
    <property type="entry name" value="MEDIATOR OF RNA POLYMERASE II TRANSCRIPTION SUBUNIT 15A-RELATED"/>
    <property type="match status" value="1"/>
</dbReference>
<feature type="domain" description="Mediator complex subunit 15 KIX" evidence="4">
    <location>
        <begin position="696"/>
        <end position="774"/>
    </location>
</feature>
<organism evidence="5 6">
    <name type="scientific">Brassica napus</name>
    <name type="common">Rape</name>
    <dbReference type="NCBI Taxonomy" id="3708"/>
    <lineage>
        <taxon>Eukaryota</taxon>
        <taxon>Viridiplantae</taxon>
        <taxon>Streptophyta</taxon>
        <taxon>Embryophyta</taxon>
        <taxon>Tracheophyta</taxon>
        <taxon>Spermatophyta</taxon>
        <taxon>Magnoliopsida</taxon>
        <taxon>eudicotyledons</taxon>
        <taxon>Gunneridae</taxon>
        <taxon>Pentapetalae</taxon>
        <taxon>rosids</taxon>
        <taxon>malvids</taxon>
        <taxon>Brassicales</taxon>
        <taxon>Brassicaceae</taxon>
        <taxon>Brassiceae</taxon>
        <taxon>Brassica</taxon>
    </lineage>
</organism>
<dbReference type="Proteomes" id="UP000824890">
    <property type="component" value="Unassembled WGS sequence"/>
</dbReference>
<keyword evidence="2" id="KW-0539">Nucleus</keyword>
<dbReference type="EMBL" id="JAGKQM010000006">
    <property type="protein sequence ID" value="KAH0921607.1"/>
    <property type="molecule type" value="Genomic_DNA"/>
</dbReference>
<evidence type="ECO:0000256" key="2">
    <source>
        <dbReference type="ARBA" id="ARBA00023242"/>
    </source>
</evidence>
<evidence type="ECO:0000256" key="1">
    <source>
        <dbReference type="ARBA" id="ARBA00004123"/>
    </source>
</evidence>
<keyword evidence="6" id="KW-1185">Reference proteome</keyword>
<dbReference type="SUPFAM" id="SSF47040">
    <property type="entry name" value="Kix domain of CBP (creb binding protein)"/>
    <property type="match status" value="2"/>
</dbReference>
<feature type="region of interest" description="Disordered" evidence="3">
    <location>
        <begin position="6"/>
        <end position="28"/>
    </location>
</feature>
<dbReference type="InterPro" id="IPR036529">
    <property type="entry name" value="KIX_dom_sf"/>
</dbReference>
<feature type="domain" description="Mediator complex subunit 15 KIX" evidence="4">
    <location>
        <begin position="384"/>
        <end position="463"/>
    </location>
</feature>
<feature type="region of interest" description="Disordered" evidence="3">
    <location>
        <begin position="792"/>
        <end position="811"/>
    </location>
</feature>
<dbReference type="Pfam" id="PF16987">
    <property type="entry name" value="KIX_2"/>
    <property type="match status" value="9"/>
</dbReference>
<dbReference type="InterPro" id="IPR036546">
    <property type="entry name" value="MED15_KIX"/>
</dbReference>